<evidence type="ECO:0000313" key="3">
    <source>
        <dbReference type="Proteomes" id="UP000549394"/>
    </source>
</evidence>
<feature type="compositionally biased region" description="Low complexity" evidence="1">
    <location>
        <begin position="178"/>
        <end position="190"/>
    </location>
</feature>
<organism evidence="2 3">
    <name type="scientific">Dimorphilus gyrociliatus</name>
    <dbReference type="NCBI Taxonomy" id="2664684"/>
    <lineage>
        <taxon>Eukaryota</taxon>
        <taxon>Metazoa</taxon>
        <taxon>Spiralia</taxon>
        <taxon>Lophotrochozoa</taxon>
        <taxon>Annelida</taxon>
        <taxon>Polychaeta</taxon>
        <taxon>Polychaeta incertae sedis</taxon>
        <taxon>Dinophilidae</taxon>
        <taxon>Dimorphilus</taxon>
    </lineage>
</organism>
<feature type="compositionally biased region" description="Polar residues" evidence="1">
    <location>
        <begin position="221"/>
        <end position="236"/>
    </location>
</feature>
<accession>A0A7I8W2H4</accession>
<gene>
    <name evidence="2" type="ORF">DGYR_LOCUS10531</name>
</gene>
<feature type="region of interest" description="Disordered" evidence="1">
    <location>
        <begin position="103"/>
        <end position="122"/>
    </location>
</feature>
<dbReference type="AlphaFoldDB" id="A0A7I8W2H4"/>
<feature type="region of interest" description="Disordered" evidence="1">
    <location>
        <begin position="138"/>
        <end position="247"/>
    </location>
</feature>
<reference evidence="2 3" key="1">
    <citation type="submission" date="2020-08" db="EMBL/GenBank/DDBJ databases">
        <authorList>
            <person name="Hejnol A."/>
        </authorList>
    </citation>
    <scope>NUCLEOTIDE SEQUENCE [LARGE SCALE GENOMIC DNA]</scope>
</reference>
<protein>
    <submittedName>
        <fullName evidence="2">Uncharacterized protein</fullName>
    </submittedName>
</protein>
<keyword evidence="3" id="KW-1185">Reference proteome</keyword>
<name>A0A7I8W2H4_9ANNE</name>
<evidence type="ECO:0000256" key="1">
    <source>
        <dbReference type="SAM" id="MobiDB-lite"/>
    </source>
</evidence>
<comment type="caution">
    <text evidence="2">The sequence shown here is derived from an EMBL/GenBank/DDBJ whole genome shotgun (WGS) entry which is preliminary data.</text>
</comment>
<dbReference type="EMBL" id="CAJFCJ010000018">
    <property type="protein sequence ID" value="CAD5122767.1"/>
    <property type="molecule type" value="Genomic_DNA"/>
</dbReference>
<proteinExistence type="predicted"/>
<evidence type="ECO:0000313" key="2">
    <source>
        <dbReference type="EMBL" id="CAD5122767.1"/>
    </source>
</evidence>
<sequence>MSVILAHKAMQEENFRMRQRLKELEKENSILRSIRSTHVEENEGLFRSNSLLSITSEDCCGDALASPLTQSLECFDSSEEDDGWANGGEAQYSPILSMFSSSSKESSSSCGTKSTNRMDDGYGSLLADVRRSNSDPLVGASISVSTPKPSATLPHGTPKRGSLRVFDLTKQYEEEQNDASNSTNSSLSFSPDQPKPQISRERLHMCNSDSSFDSPPRRFSKNNTKTLQKASSSSEDSLLEKNLSKTNAIPISKSKAPAVKRMLTITRSLGAKFKSKSKRGPPKA</sequence>
<dbReference type="Proteomes" id="UP000549394">
    <property type="component" value="Unassembled WGS sequence"/>
</dbReference>